<keyword evidence="2" id="KW-1185">Reference proteome</keyword>
<evidence type="ECO:0000313" key="2">
    <source>
        <dbReference type="Proteomes" id="UP000024635"/>
    </source>
</evidence>
<dbReference type="AlphaFoldDB" id="A0A016SF79"/>
<comment type="caution">
    <text evidence="1">The sequence shown here is derived from an EMBL/GenBank/DDBJ whole genome shotgun (WGS) entry which is preliminary data.</text>
</comment>
<dbReference type="Proteomes" id="UP000024635">
    <property type="component" value="Unassembled WGS sequence"/>
</dbReference>
<dbReference type="EMBL" id="JARK01001575">
    <property type="protein sequence ID" value="EYB88949.1"/>
    <property type="molecule type" value="Genomic_DNA"/>
</dbReference>
<accession>A0A016SF79</accession>
<gene>
    <name evidence="1" type="primary">Acey_s0239.g3325</name>
    <name evidence="1" type="ORF">Y032_0239g3325</name>
</gene>
<sequence>MHMEHKEKGYNVTNSKASDHHIQAVFGHDSRGVPVRASRSYSVPVRASNLQFAPYFTNGSWDIRNMLMMTSDIFRSTYIWSTHNRPLKKKFPSKQAVENGIPPNNLYGAEAKYYRL</sequence>
<organism evidence="1 2">
    <name type="scientific">Ancylostoma ceylanicum</name>
    <dbReference type="NCBI Taxonomy" id="53326"/>
    <lineage>
        <taxon>Eukaryota</taxon>
        <taxon>Metazoa</taxon>
        <taxon>Ecdysozoa</taxon>
        <taxon>Nematoda</taxon>
        <taxon>Chromadorea</taxon>
        <taxon>Rhabditida</taxon>
        <taxon>Rhabditina</taxon>
        <taxon>Rhabditomorpha</taxon>
        <taxon>Strongyloidea</taxon>
        <taxon>Ancylostomatidae</taxon>
        <taxon>Ancylostomatinae</taxon>
        <taxon>Ancylostoma</taxon>
    </lineage>
</organism>
<protein>
    <submittedName>
        <fullName evidence="1">Uncharacterized protein</fullName>
    </submittedName>
</protein>
<name>A0A016SF79_9BILA</name>
<evidence type="ECO:0000313" key="1">
    <source>
        <dbReference type="EMBL" id="EYB88949.1"/>
    </source>
</evidence>
<proteinExistence type="predicted"/>
<reference evidence="2" key="1">
    <citation type="journal article" date="2015" name="Nat. Genet.">
        <title>The genome and transcriptome of the zoonotic hookworm Ancylostoma ceylanicum identify infection-specific gene families.</title>
        <authorList>
            <person name="Schwarz E.M."/>
            <person name="Hu Y."/>
            <person name="Antoshechkin I."/>
            <person name="Miller M.M."/>
            <person name="Sternberg P.W."/>
            <person name="Aroian R.V."/>
        </authorList>
    </citation>
    <scope>NUCLEOTIDE SEQUENCE</scope>
    <source>
        <strain evidence="2">HY135</strain>
    </source>
</reference>